<evidence type="ECO:0000259" key="1">
    <source>
        <dbReference type="SMART" id="SM00382"/>
    </source>
</evidence>
<reference evidence="3" key="1">
    <citation type="submission" date="2019-11" db="EMBL/GenBank/DDBJ databases">
        <title>Genome sequence of Heliorestis convoluta strain HH, an alkaliphilic and minimalistic phototrophic bacterium from a soda lake in Egypt.</title>
        <authorList>
            <person name="Dewey E.D."/>
            <person name="Stokes L.M."/>
            <person name="Burchell B.M."/>
            <person name="Shaffer K.N."/>
            <person name="Huntington A.M."/>
            <person name="Baker J.M."/>
            <person name="Nadendla S."/>
            <person name="Giglio M.G."/>
            <person name="Touchman J.W."/>
            <person name="Blankenship R.E."/>
            <person name="Madigan M.T."/>
            <person name="Sattley W.M."/>
        </authorList>
    </citation>
    <scope>NUCLEOTIDE SEQUENCE [LARGE SCALE GENOMIC DNA]</scope>
    <source>
        <strain evidence="3">HH</strain>
    </source>
</reference>
<protein>
    <submittedName>
        <fullName evidence="2">ATP-binding protein</fullName>
    </submittedName>
</protein>
<dbReference type="InterPro" id="IPR003593">
    <property type="entry name" value="AAA+_ATPase"/>
</dbReference>
<dbReference type="SUPFAM" id="SSF52540">
    <property type="entry name" value="P-loop containing nucleoside triphosphate hydrolases"/>
    <property type="match status" value="1"/>
</dbReference>
<dbReference type="SMART" id="SM00382">
    <property type="entry name" value="AAA"/>
    <property type="match status" value="1"/>
</dbReference>
<keyword evidence="2" id="KW-0547">Nucleotide-binding</keyword>
<dbReference type="Proteomes" id="UP000366051">
    <property type="component" value="Chromosome"/>
</dbReference>
<feature type="domain" description="AAA+ ATPase" evidence="1">
    <location>
        <begin position="247"/>
        <end position="415"/>
    </location>
</feature>
<accession>A0A5Q2MXN7</accession>
<sequence>MTTASLFRKEQELYEEIMSAWHSLGFYRPLRDDETLQLAYQLCTHFYRSSKESLQVSDLYWQLFERLVGYSELSKGVLIGDSWQNYLLDRLLEIETPFSLKASLDEPTGLALRSALAMEYHSLQKLFNLSATWWQQEAEKILGRPLPLWSDLEALPSSQEDWLRTGYLQMKDHLAKAEDWSMELPALGAYYKQYGSGLFSRYLAFRWEGTLIGIEEPDPIRLENLVGYKKQRQWIVENTERLLQGYRANNILLYGDRGTGKSSTVKALLHRFGQAGLRLIEVPKSRLGDFPAIIEATRKSKVPVILFVDDLSFEDGESGYQEMKALLEGAVAVRPDHMVIYATSNRRHLIKEKAKDSLATMQEEELRPGDSYQEKMSLADRFGITVTFLAPNQEEYLQIVDALAAERSLHISKEELHRRALLWERRQNGRSGRTARQFIDSIT</sequence>
<dbReference type="KEGG" id="hcv:FTV88_1387"/>
<evidence type="ECO:0000313" key="2">
    <source>
        <dbReference type="EMBL" id="QGG47534.1"/>
    </source>
</evidence>
<dbReference type="AlphaFoldDB" id="A0A5Q2MXN7"/>
<dbReference type="InterPro" id="IPR027417">
    <property type="entry name" value="P-loop_NTPase"/>
</dbReference>
<keyword evidence="2" id="KW-0067">ATP-binding</keyword>
<gene>
    <name evidence="2" type="ORF">FTV88_1387</name>
</gene>
<dbReference type="CDD" id="cd00009">
    <property type="entry name" value="AAA"/>
    <property type="match status" value="1"/>
</dbReference>
<evidence type="ECO:0000313" key="3">
    <source>
        <dbReference type="Proteomes" id="UP000366051"/>
    </source>
</evidence>
<dbReference type="PANTHER" id="PTHR42935:SF1">
    <property type="entry name" value="SLR0930 PROTEIN"/>
    <property type="match status" value="1"/>
</dbReference>
<dbReference type="PANTHER" id="PTHR42935">
    <property type="entry name" value="SLR0930 PROTEIN"/>
    <property type="match status" value="1"/>
</dbReference>
<organism evidence="2 3">
    <name type="scientific">Heliorestis convoluta</name>
    <dbReference type="NCBI Taxonomy" id="356322"/>
    <lineage>
        <taxon>Bacteria</taxon>
        <taxon>Bacillati</taxon>
        <taxon>Bacillota</taxon>
        <taxon>Clostridia</taxon>
        <taxon>Eubacteriales</taxon>
        <taxon>Heliobacteriaceae</taxon>
        <taxon>Heliorestis</taxon>
    </lineage>
</organism>
<dbReference type="EMBL" id="CP045875">
    <property type="protein sequence ID" value="QGG47534.1"/>
    <property type="molecule type" value="Genomic_DNA"/>
</dbReference>
<dbReference type="Pfam" id="PF05673">
    <property type="entry name" value="DUF815"/>
    <property type="match status" value="1"/>
</dbReference>
<proteinExistence type="predicted"/>
<dbReference type="Gene3D" id="3.40.50.300">
    <property type="entry name" value="P-loop containing nucleotide triphosphate hydrolases"/>
    <property type="match status" value="1"/>
</dbReference>
<dbReference type="InterPro" id="IPR008533">
    <property type="entry name" value="DUF815"/>
</dbReference>
<name>A0A5Q2MXN7_9FIRM</name>
<dbReference type="GO" id="GO:0005524">
    <property type="term" value="F:ATP binding"/>
    <property type="evidence" value="ECO:0007669"/>
    <property type="project" value="UniProtKB-KW"/>
</dbReference>
<keyword evidence="3" id="KW-1185">Reference proteome</keyword>
<dbReference type="RefSeq" id="WP_153724891.1">
    <property type="nucleotide sequence ID" value="NZ_CP045875.1"/>
</dbReference>
<dbReference type="OrthoDB" id="9812140at2"/>